<protein>
    <submittedName>
        <fullName evidence="3">UDP-N-acetylmuramate-L-alanine ligase</fullName>
    </submittedName>
</protein>
<evidence type="ECO:0000313" key="3">
    <source>
        <dbReference type="EMBL" id="KKU02788.1"/>
    </source>
</evidence>
<dbReference type="InterPro" id="IPR050061">
    <property type="entry name" value="MurCDEF_pg_biosynth"/>
</dbReference>
<name>A0A0G1PBK4_9BACT</name>
<dbReference type="Gene3D" id="3.90.190.20">
    <property type="entry name" value="Mur ligase, C-terminal domain"/>
    <property type="match status" value="1"/>
</dbReference>
<organism evidence="3 4">
    <name type="scientific">Candidatus Amesbacteria bacterium GW2011_GWC2_45_19</name>
    <dbReference type="NCBI Taxonomy" id="1618366"/>
    <lineage>
        <taxon>Bacteria</taxon>
        <taxon>Candidatus Amesiibacteriota</taxon>
    </lineage>
</organism>
<comment type="caution">
    <text evidence="3">The sequence shown here is derived from an EMBL/GenBank/DDBJ whole genome shotgun (WGS) entry which is preliminary data.</text>
</comment>
<proteinExistence type="predicted"/>
<dbReference type="Pfam" id="PF02875">
    <property type="entry name" value="Mur_ligase_C"/>
    <property type="match status" value="1"/>
</dbReference>
<evidence type="ECO:0000313" key="4">
    <source>
        <dbReference type="Proteomes" id="UP000034264"/>
    </source>
</evidence>
<feature type="domain" description="Mur ligase C-terminal" evidence="1">
    <location>
        <begin position="259"/>
        <end position="385"/>
    </location>
</feature>
<dbReference type="AlphaFoldDB" id="A0A0G1PBK4"/>
<dbReference type="InterPro" id="IPR004101">
    <property type="entry name" value="Mur_ligase_C"/>
</dbReference>
<accession>A0A0G1PBK4</accession>
<dbReference type="Pfam" id="PF08245">
    <property type="entry name" value="Mur_ligase_M"/>
    <property type="match status" value="1"/>
</dbReference>
<dbReference type="GO" id="GO:0005524">
    <property type="term" value="F:ATP binding"/>
    <property type="evidence" value="ECO:0007669"/>
    <property type="project" value="InterPro"/>
</dbReference>
<sequence length="398" mass="43818">MSAAAAIAKASGFVVSGCDLKTGGHDVSHLEDVDILAVTPAVFFQSTHHPELTTAKDRGILMTWQEFMGKYLHKGKQVICIAGAHGKSTTTALAGLLLQASGLDPTVELGAKVPAWNANFRVGQGKYFVSEADEYYHNFLNFHPQIIILTMIEMDHPEYFKTFAKILNAYKQFVELLPPNGTLIYNSSDPGNQQLIAALNAQRTMLKLIPYSLSDFPKDLKLQIPGAHNRENAAAIIKLAQYLKIDPLPTLATFSGIGRRLELLGEKRGIYVYDDYANHPTSYAATLQAVKEKYPKSRIWAVIEPHTFSRPKATLPDYPQAFSLAHQVIISKIFASRETDPGNFTGQDIANYLKNSLYIPEFPAIAQYLVSNIQSPAIVLVMGSGDSSKLAHLILESL</sequence>
<dbReference type="PANTHER" id="PTHR43445:SF3">
    <property type="entry name" value="UDP-N-ACETYLMURAMATE--L-ALANINE LIGASE"/>
    <property type="match status" value="1"/>
</dbReference>
<dbReference type="SUPFAM" id="SSF53623">
    <property type="entry name" value="MurD-like peptide ligases, catalytic domain"/>
    <property type="match status" value="1"/>
</dbReference>
<evidence type="ECO:0000259" key="1">
    <source>
        <dbReference type="Pfam" id="PF02875"/>
    </source>
</evidence>
<dbReference type="EMBL" id="LCKS01000007">
    <property type="protein sequence ID" value="KKU02788.1"/>
    <property type="molecule type" value="Genomic_DNA"/>
</dbReference>
<evidence type="ECO:0000259" key="2">
    <source>
        <dbReference type="Pfam" id="PF08245"/>
    </source>
</evidence>
<dbReference type="InterPro" id="IPR013221">
    <property type="entry name" value="Mur_ligase_cen"/>
</dbReference>
<dbReference type="Gene3D" id="3.40.1190.10">
    <property type="entry name" value="Mur-like, catalytic domain"/>
    <property type="match status" value="1"/>
</dbReference>
<keyword evidence="3" id="KW-0436">Ligase</keyword>
<dbReference type="PANTHER" id="PTHR43445">
    <property type="entry name" value="UDP-N-ACETYLMURAMATE--L-ALANINE LIGASE-RELATED"/>
    <property type="match status" value="1"/>
</dbReference>
<dbReference type="InterPro" id="IPR036565">
    <property type="entry name" value="Mur-like_cat_sf"/>
</dbReference>
<gene>
    <name evidence="3" type="ORF">UX05_C0007G0017</name>
</gene>
<dbReference type="InterPro" id="IPR036615">
    <property type="entry name" value="Mur_ligase_C_dom_sf"/>
</dbReference>
<dbReference type="Proteomes" id="UP000034264">
    <property type="component" value="Unassembled WGS sequence"/>
</dbReference>
<reference evidence="3 4" key="1">
    <citation type="journal article" date="2015" name="Nature">
        <title>rRNA introns, odd ribosomes, and small enigmatic genomes across a large radiation of phyla.</title>
        <authorList>
            <person name="Brown C.T."/>
            <person name="Hug L.A."/>
            <person name="Thomas B.C."/>
            <person name="Sharon I."/>
            <person name="Castelle C.J."/>
            <person name="Singh A."/>
            <person name="Wilkins M.J."/>
            <person name="Williams K.H."/>
            <person name="Banfield J.F."/>
        </authorList>
    </citation>
    <scope>NUCLEOTIDE SEQUENCE [LARGE SCALE GENOMIC DNA]</scope>
</reference>
<dbReference type="SUPFAM" id="SSF53244">
    <property type="entry name" value="MurD-like peptide ligases, peptide-binding domain"/>
    <property type="match status" value="1"/>
</dbReference>
<dbReference type="GO" id="GO:0016881">
    <property type="term" value="F:acid-amino acid ligase activity"/>
    <property type="evidence" value="ECO:0007669"/>
    <property type="project" value="InterPro"/>
</dbReference>
<feature type="domain" description="Mur ligase central" evidence="2">
    <location>
        <begin position="81"/>
        <end position="216"/>
    </location>
</feature>